<evidence type="ECO:0000313" key="2">
    <source>
        <dbReference type="EMBL" id="RDR27194.1"/>
    </source>
</evidence>
<keyword evidence="1" id="KW-0472">Membrane</keyword>
<keyword evidence="1" id="KW-1133">Transmembrane helix</keyword>
<name>A0A370V7L0_9ESCH</name>
<accession>A0A370V7L0</accession>
<evidence type="ECO:0000313" key="3">
    <source>
        <dbReference type="Proteomes" id="UP000254454"/>
    </source>
</evidence>
<reference evidence="2 3" key="1">
    <citation type="submission" date="2018-06" db="EMBL/GenBank/DDBJ databases">
        <title>Recombination Drives Gene Content and Phenotype Evolution in Wild Type E. coli Strains.</title>
        <authorList>
            <person name="Field C.M."/>
            <person name="Silander O.K."/>
            <person name="Van Nimwegen E."/>
        </authorList>
    </citation>
    <scope>NUCLEOTIDE SEQUENCE [LARGE SCALE GENOMIC DNA]</scope>
    <source>
        <strain evidence="2 3">SC344</strain>
    </source>
</reference>
<proteinExistence type="predicted"/>
<gene>
    <name evidence="2" type="ORF">C4A13_04014</name>
</gene>
<protein>
    <submittedName>
        <fullName evidence="2">Uncharacterized protein</fullName>
    </submittedName>
</protein>
<organism evidence="2 3">
    <name type="scientific">Escherichia marmotae</name>
    <dbReference type="NCBI Taxonomy" id="1499973"/>
    <lineage>
        <taxon>Bacteria</taxon>
        <taxon>Pseudomonadati</taxon>
        <taxon>Pseudomonadota</taxon>
        <taxon>Gammaproteobacteria</taxon>
        <taxon>Enterobacterales</taxon>
        <taxon>Enterobacteriaceae</taxon>
        <taxon>Escherichia</taxon>
    </lineage>
</organism>
<dbReference type="EMBL" id="QONO01000091">
    <property type="protein sequence ID" value="RDR27194.1"/>
    <property type="molecule type" value="Genomic_DNA"/>
</dbReference>
<evidence type="ECO:0000256" key="1">
    <source>
        <dbReference type="SAM" id="Phobius"/>
    </source>
</evidence>
<keyword evidence="1" id="KW-0812">Transmembrane</keyword>
<comment type="caution">
    <text evidence="2">The sequence shown here is derived from an EMBL/GenBank/DDBJ whole genome shotgun (WGS) entry which is preliminary data.</text>
</comment>
<dbReference type="Proteomes" id="UP000254454">
    <property type="component" value="Unassembled WGS sequence"/>
</dbReference>
<dbReference type="AlphaFoldDB" id="A0A370V7L0"/>
<sequence>MAVPPDADAPPPTAPPMALPILPTIPTIACLSRISVIMDSTERVKLRQFCSLPVSIAAIFCAIPSKVCVAALLTCDILSVALSSHSLQPDLRPAIQLPRSWSSAAQVFFCSDMTLFSASELSPYCSFRRCSVASRAACRSVSPRFFASMAARFARCCCANLSACCASAFRRS</sequence>
<feature type="transmembrane region" description="Helical" evidence="1">
    <location>
        <begin position="17"/>
        <end position="37"/>
    </location>
</feature>